<name>A0A913YZU8_PATMI</name>
<dbReference type="InterPro" id="IPR017452">
    <property type="entry name" value="GPCR_Rhodpsn_7TM"/>
</dbReference>
<evidence type="ECO:0000256" key="8">
    <source>
        <dbReference type="ARBA" id="ARBA00023224"/>
    </source>
</evidence>
<dbReference type="Pfam" id="PF00001">
    <property type="entry name" value="7tm_1"/>
    <property type="match status" value="1"/>
</dbReference>
<reference evidence="12" key="1">
    <citation type="submission" date="2022-11" db="UniProtKB">
        <authorList>
            <consortium name="EnsemblMetazoa"/>
        </authorList>
    </citation>
    <scope>IDENTIFICATION</scope>
</reference>
<feature type="transmembrane region" description="Helical" evidence="10">
    <location>
        <begin position="99"/>
        <end position="126"/>
    </location>
</feature>
<dbReference type="PANTHER" id="PTHR24228:SF72">
    <property type="entry name" value="G-PROTEIN COUPLED RECEPTORS FAMILY 1 PROFILE DOMAIN-CONTAINING PROTEIN"/>
    <property type="match status" value="1"/>
</dbReference>
<dbReference type="PRINTS" id="PR00237">
    <property type="entry name" value="GPCRRHODOPSN"/>
</dbReference>
<dbReference type="GO" id="GO:0005886">
    <property type="term" value="C:plasma membrane"/>
    <property type="evidence" value="ECO:0007669"/>
    <property type="project" value="UniProtKB-SubCell"/>
</dbReference>
<dbReference type="AlphaFoldDB" id="A0A913YZU8"/>
<evidence type="ECO:0000313" key="13">
    <source>
        <dbReference type="Proteomes" id="UP000887568"/>
    </source>
</evidence>
<evidence type="ECO:0000256" key="1">
    <source>
        <dbReference type="ARBA" id="ARBA00004651"/>
    </source>
</evidence>
<proteinExistence type="inferred from homology"/>
<dbReference type="InterPro" id="IPR000276">
    <property type="entry name" value="GPCR_Rhodpsn"/>
</dbReference>
<feature type="transmembrane region" description="Helical" evidence="10">
    <location>
        <begin position="191"/>
        <end position="218"/>
    </location>
</feature>
<sequence>MENSSKDIGDAPFATEEPFKVYRCYYERQIFASVLILTSIFGFVGNVMVLITVSLSRKLRTVTNVFVVTLSISDLISCVFLPWQVVAVLSEDGWPLPQAYWICQLTSVMLTIGNNCTINMLALIAVNRWIGVTKSRATTCRVYTCRNIACMVAFSVIIPIFVSVILPLIGIGEMGYEPLYSSCSWVKDNPYSFVQNIVIGVLHFPIQFTVICACYVSIFRYVLKSSRRVAGHDIPSVSGVISGAERAMRKRFWKRQIAVTKNLVYIVLAYIICLLPFSVSVIPLGYDWSIRMTPYAAAIMNFNTFLNPIIYATSHPDFKETFGCMVRCKCKDIPRQACPK</sequence>
<keyword evidence="7 9" id="KW-0675">Receptor</keyword>
<evidence type="ECO:0000256" key="5">
    <source>
        <dbReference type="ARBA" id="ARBA00023040"/>
    </source>
</evidence>
<keyword evidence="8 9" id="KW-0807">Transducer</keyword>
<dbReference type="GeneID" id="119719672"/>
<keyword evidence="4 10" id="KW-1133">Transmembrane helix</keyword>
<protein>
    <recommendedName>
        <fullName evidence="11">G-protein coupled receptors family 1 profile domain-containing protein</fullName>
    </recommendedName>
</protein>
<dbReference type="OrthoDB" id="2105199at2759"/>
<keyword evidence="5 9" id="KW-0297">G-protein coupled receptor</keyword>
<dbReference type="Proteomes" id="UP000887568">
    <property type="component" value="Unplaced"/>
</dbReference>
<feature type="domain" description="G-protein coupled receptors family 1 profile" evidence="11">
    <location>
        <begin position="45"/>
        <end position="311"/>
    </location>
</feature>
<dbReference type="SUPFAM" id="SSF81321">
    <property type="entry name" value="Family A G protein-coupled receptor-like"/>
    <property type="match status" value="1"/>
</dbReference>
<feature type="transmembrane region" description="Helical" evidence="10">
    <location>
        <begin position="30"/>
        <end position="53"/>
    </location>
</feature>
<comment type="similarity">
    <text evidence="9">Belongs to the G-protein coupled receptor 1 family.</text>
</comment>
<evidence type="ECO:0000256" key="2">
    <source>
        <dbReference type="ARBA" id="ARBA00022475"/>
    </source>
</evidence>
<dbReference type="CDD" id="cd00637">
    <property type="entry name" value="7tm_classA_rhodopsin-like"/>
    <property type="match status" value="1"/>
</dbReference>
<comment type="subcellular location">
    <subcellularLocation>
        <location evidence="1">Cell membrane</location>
        <topology evidence="1">Multi-pass membrane protein</topology>
    </subcellularLocation>
</comment>
<evidence type="ECO:0000313" key="12">
    <source>
        <dbReference type="EnsemblMetazoa" id="XP_038045098.1"/>
    </source>
</evidence>
<feature type="transmembrane region" description="Helical" evidence="10">
    <location>
        <begin position="65"/>
        <end position="87"/>
    </location>
</feature>
<evidence type="ECO:0000256" key="10">
    <source>
        <dbReference type="SAM" id="Phobius"/>
    </source>
</evidence>
<evidence type="ECO:0000256" key="3">
    <source>
        <dbReference type="ARBA" id="ARBA00022692"/>
    </source>
</evidence>
<dbReference type="Gene3D" id="1.20.1070.10">
    <property type="entry name" value="Rhodopsin 7-helix transmembrane proteins"/>
    <property type="match status" value="1"/>
</dbReference>
<evidence type="ECO:0000256" key="4">
    <source>
        <dbReference type="ARBA" id="ARBA00022989"/>
    </source>
</evidence>
<evidence type="ECO:0000256" key="9">
    <source>
        <dbReference type="RuleBase" id="RU000688"/>
    </source>
</evidence>
<feature type="transmembrane region" description="Helical" evidence="10">
    <location>
        <begin position="147"/>
        <end position="171"/>
    </location>
</feature>
<evidence type="ECO:0000256" key="6">
    <source>
        <dbReference type="ARBA" id="ARBA00023136"/>
    </source>
</evidence>
<dbReference type="OMA" id="LAYVICI"/>
<keyword evidence="13" id="KW-1185">Reference proteome</keyword>
<dbReference type="EnsemblMetazoa" id="XM_038189170.1">
    <property type="protein sequence ID" value="XP_038045098.1"/>
    <property type="gene ID" value="LOC119719672"/>
</dbReference>
<keyword evidence="2" id="KW-1003">Cell membrane</keyword>
<organism evidence="12 13">
    <name type="scientific">Patiria miniata</name>
    <name type="common">Bat star</name>
    <name type="synonym">Asterina miniata</name>
    <dbReference type="NCBI Taxonomy" id="46514"/>
    <lineage>
        <taxon>Eukaryota</taxon>
        <taxon>Metazoa</taxon>
        <taxon>Echinodermata</taxon>
        <taxon>Eleutherozoa</taxon>
        <taxon>Asterozoa</taxon>
        <taxon>Asteroidea</taxon>
        <taxon>Valvatacea</taxon>
        <taxon>Valvatida</taxon>
        <taxon>Asterinidae</taxon>
        <taxon>Patiria</taxon>
    </lineage>
</organism>
<feature type="transmembrane region" description="Helical" evidence="10">
    <location>
        <begin position="263"/>
        <end position="286"/>
    </location>
</feature>
<evidence type="ECO:0000256" key="7">
    <source>
        <dbReference type="ARBA" id="ARBA00023170"/>
    </source>
</evidence>
<dbReference type="PROSITE" id="PS00237">
    <property type="entry name" value="G_PROTEIN_RECEP_F1_1"/>
    <property type="match status" value="1"/>
</dbReference>
<dbReference type="RefSeq" id="XP_038045098.1">
    <property type="nucleotide sequence ID" value="XM_038189170.1"/>
</dbReference>
<accession>A0A913YZU8</accession>
<dbReference type="PANTHER" id="PTHR24228">
    <property type="entry name" value="B2 BRADYKININ RECEPTOR/ANGIOTENSIN II RECEPTOR"/>
    <property type="match status" value="1"/>
</dbReference>
<dbReference type="PROSITE" id="PS50262">
    <property type="entry name" value="G_PROTEIN_RECEP_F1_2"/>
    <property type="match status" value="1"/>
</dbReference>
<keyword evidence="3 9" id="KW-0812">Transmembrane</keyword>
<keyword evidence="6 10" id="KW-0472">Membrane</keyword>
<dbReference type="GO" id="GO:0004930">
    <property type="term" value="F:G protein-coupled receptor activity"/>
    <property type="evidence" value="ECO:0007669"/>
    <property type="project" value="UniProtKB-KW"/>
</dbReference>
<evidence type="ECO:0000259" key="11">
    <source>
        <dbReference type="PROSITE" id="PS50262"/>
    </source>
</evidence>